<gene>
    <name evidence="2" type="ORF">LK487_19115</name>
</gene>
<proteinExistence type="predicted"/>
<feature type="domain" description="PcRGLX/YetA-like central beta-sandwich" evidence="1">
    <location>
        <begin position="2"/>
        <end position="56"/>
    </location>
</feature>
<sequence>MGELKSVTVERAGSVRALVKLEGVHKSPKGREWLPFVVRLYFYGGSEQVKMVHSFV</sequence>
<dbReference type="Proteomes" id="UP001197847">
    <property type="component" value="Unassembled WGS sequence"/>
</dbReference>
<dbReference type="AlphaFoldDB" id="A0AAW4WXV4"/>
<name>A0AAW4WXV4_9FIRM</name>
<protein>
    <recommendedName>
        <fullName evidence="1">PcRGLX/YetA-like central beta-sandwich domain-containing protein</fullName>
    </recommendedName>
</protein>
<feature type="non-terminal residue" evidence="2">
    <location>
        <position position="56"/>
    </location>
</feature>
<comment type="caution">
    <text evidence="2">The sequence shown here is derived from an EMBL/GenBank/DDBJ whole genome shotgun (WGS) entry which is preliminary data.</text>
</comment>
<evidence type="ECO:0000313" key="2">
    <source>
        <dbReference type="EMBL" id="MCC2749083.1"/>
    </source>
</evidence>
<evidence type="ECO:0000313" key="3">
    <source>
        <dbReference type="Proteomes" id="UP001197847"/>
    </source>
</evidence>
<dbReference type="InterPro" id="IPR045793">
    <property type="entry name" value="PcRGLX/YetA-like"/>
</dbReference>
<dbReference type="PANTHER" id="PTHR40081:SF1">
    <property type="entry name" value="TAT PATHWAY SIGNAL SEQUENCE DOMAIN PROTEIN"/>
    <property type="match status" value="1"/>
</dbReference>
<dbReference type="InterPro" id="IPR048330">
    <property type="entry name" value="PcRGLX/YetA_2nd"/>
</dbReference>
<organism evidence="2 3">
    <name type="scientific">Agathobacter rectalis</name>
    <dbReference type="NCBI Taxonomy" id="39491"/>
    <lineage>
        <taxon>Bacteria</taxon>
        <taxon>Bacillati</taxon>
        <taxon>Bacillota</taxon>
        <taxon>Clostridia</taxon>
        <taxon>Lachnospirales</taxon>
        <taxon>Lachnospiraceae</taxon>
        <taxon>Agathobacter</taxon>
    </lineage>
</organism>
<dbReference type="PANTHER" id="PTHR40081">
    <property type="entry name" value="CONCANAVALIN A-LIKE LECTIN/GLUCANASE"/>
    <property type="match status" value="1"/>
</dbReference>
<reference evidence="2" key="1">
    <citation type="submission" date="2021-10" db="EMBL/GenBank/DDBJ databases">
        <title>Collection of gut derived symbiotic bacterial strains cultured from healthy donors.</title>
        <authorList>
            <person name="Lin H."/>
            <person name="Littmann E."/>
            <person name="Claire K."/>
            <person name="Pamer E."/>
        </authorList>
    </citation>
    <scope>NUCLEOTIDE SEQUENCE</scope>
    <source>
        <strain evidence="2">MSK.22.92</strain>
    </source>
</reference>
<dbReference type="EMBL" id="JAJFBX010000534">
    <property type="protein sequence ID" value="MCC2749083.1"/>
    <property type="molecule type" value="Genomic_DNA"/>
</dbReference>
<evidence type="ECO:0000259" key="1">
    <source>
        <dbReference type="Pfam" id="PF21345"/>
    </source>
</evidence>
<dbReference type="Pfam" id="PF21345">
    <property type="entry name" value="PcRGLX_2nd"/>
    <property type="match status" value="1"/>
</dbReference>
<accession>A0AAW4WXV4</accession>